<keyword evidence="2" id="KW-1185">Reference proteome</keyword>
<gene>
    <name evidence="1" type="ORF">ALC57_16552</name>
</gene>
<reference evidence="1 2" key="1">
    <citation type="submission" date="2015-09" db="EMBL/GenBank/DDBJ databases">
        <title>Trachymyrmex cornetzi WGS genome.</title>
        <authorList>
            <person name="Nygaard S."/>
            <person name="Hu H."/>
            <person name="Boomsma J."/>
            <person name="Zhang G."/>
        </authorList>
    </citation>
    <scope>NUCLEOTIDE SEQUENCE [LARGE SCALE GENOMIC DNA]</scope>
    <source>
        <strain evidence="1">Tcor2-1</strain>
        <tissue evidence="1">Whole body</tissue>
    </source>
</reference>
<dbReference type="Proteomes" id="UP000078492">
    <property type="component" value="Unassembled WGS sequence"/>
</dbReference>
<evidence type="ECO:0000313" key="1">
    <source>
        <dbReference type="EMBL" id="KYN11340.1"/>
    </source>
</evidence>
<accession>A0A195DEL0</accession>
<proteinExistence type="predicted"/>
<sequence length="82" mass="9356">MSLYNDGTSKRRRAATPFPLSKPYRVEFFLFRMLHALCCIRVLQVEIQDIKRVKTPGLKISEAKLFEGDLHGAPVRGHSTIV</sequence>
<name>A0A195DEL0_9HYME</name>
<dbReference type="AlphaFoldDB" id="A0A195DEL0"/>
<evidence type="ECO:0000313" key="2">
    <source>
        <dbReference type="Proteomes" id="UP000078492"/>
    </source>
</evidence>
<organism evidence="1 2">
    <name type="scientific">Trachymyrmex cornetzi</name>
    <dbReference type="NCBI Taxonomy" id="471704"/>
    <lineage>
        <taxon>Eukaryota</taxon>
        <taxon>Metazoa</taxon>
        <taxon>Ecdysozoa</taxon>
        <taxon>Arthropoda</taxon>
        <taxon>Hexapoda</taxon>
        <taxon>Insecta</taxon>
        <taxon>Pterygota</taxon>
        <taxon>Neoptera</taxon>
        <taxon>Endopterygota</taxon>
        <taxon>Hymenoptera</taxon>
        <taxon>Apocrita</taxon>
        <taxon>Aculeata</taxon>
        <taxon>Formicoidea</taxon>
        <taxon>Formicidae</taxon>
        <taxon>Myrmicinae</taxon>
        <taxon>Trachymyrmex</taxon>
    </lineage>
</organism>
<dbReference type="EMBL" id="KQ980934">
    <property type="protein sequence ID" value="KYN11340.1"/>
    <property type="molecule type" value="Genomic_DNA"/>
</dbReference>
<protein>
    <submittedName>
        <fullName evidence="1">Uncharacterized protein</fullName>
    </submittedName>
</protein>